<evidence type="ECO:0000256" key="1">
    <source>
        <dbReference type="SAM" id="MobiDB-lite"/>
    </source>
</evidence>
<protein>
    <submittedName>
        <fullName evidence="2">Uncharacterized protein</fullName>
    </submittedName>
</protein>
<dbReference type="Proteomes" id="UP001148018">
    <property type="component" value="Unassembled WGS sequence"/>
</dbReference>
<sequence length="99" mass="10119">MGTGVAAVLGGISFSVSRSALAGWWSVEVKRGTQSGTDRQELTAQTAREWGAALTKGTGSRHCAPAHNGAGEMTVGEGPLNKGDIGVHSHPLPPHPPPN</sequence>
<reference evidence="2" key="1">
    <citation type="submission" date="2022-07" db="EMBL/GenBank/DDBJ databases">
        <title>Chromosome-level genome of Muraenolepis orangiensis.</title>
        <authorList>
            <person name="Kim J."/>
        </authorList>
    </citation>
    <scope>NUCLEOTIDE SEQUENCE</scope>
    <source>
        <strain evidence="2">KU_S4_2022</strain>
        <tissue evidence="2">Muscle</tissue>
    </source>
</reference>
<evidence type="ECO:0000313" key="2">
    <source>
        <dbReference type="EMBL" id="KAJ3592849.1"/>
    </source>
</evidence>
<keyword evidence="3" id="KW-1185">Reference proteome</keyword>
<dbReference type="AlphaFoldDB" id="A0A9Q0DNX2"/>
<feature type="region of interest" description="Disordered" evidence="1">
    <location>
        <begin position="55"/>
        <end position="99"/>
    </location>
</feature>
<dbReference type="EMBL" id="JANIIK010000112">
    <property type="protein sequence ID" value="KAJ3592849.1"/>
    <property type="molecule type" value="Genomic_DNA"/>
</dbReference>
<name>A0A9Q0DNX2_9TELE</name>
<evidence type="ECO:0000313" key="3">
    <source>
        <dbReference type="Proteomes" id="UP001148018"/>
    </source>
</evidence>
<proteinExistence type="predicted"/>
<organism evidence="2 3">
    <name type="scientific">Muraenolepis orangiensis</name>
    <name type="common">Patagonian moray cod</name>
    <dbReference type="NCBI Taxonomy" id="630683"/>
    <lineage>
        <taxon>Eukaryota</taxon>
        <taxon>Metazoa</taxon>
        <taxon>Chordata</taxon>
        <taxon>Craniata</taxon>
        <taxon>Vertebrata</taxon>
        <taxon>Euteleostomi</taxon>
        <taxon>Actinopterygii</taxon>
        <taxon>Neopterygii</taxon>
        <taxon>Teleostei</taxon>
        <taxon>Neoteleostei</taxon>
        <taxon>Acanthomorphata</taxon>
        <taxon>Zeiogadaria</taxon>
        <taxon>Gadariae</taxon>
        <taxon>Gadiformes</taxon>
        <taxon>Muraenolepidoidei</taxon>
        <taxon>Muraenolepididae</taxon>
        <taxon>Muraenolepis</taxon>
    </lineage>
</organism>
<comment type="caution">
    <text evidence="2">The sequence shown here is derived from an EMBL/GenBank/DDBJ whole genome shotgun (WGS) entry which is preliminary data.</text>
</comment>
<accession>A0A9Q0DNX2</accession>
<gene>
    <name evidence="2" type="ORF">NHX12_005187</name>
</gene>